<evidence type="ECO:0000313" key="8">
    <source>
        <dbReference type="EMBL" id="PJG51239.1"/>
    </source>
</evidence>
<dbReference type="Pfam" id="PF13193">
    <property type="entry name" value="AMP-binding_C"/>
    <property type="match status" value="1"/>
</dbReference>
<dbReference type="Gene3D" id="3.30.300.30">
    <property type="match status" value="1"/>
</dbReference>
<comment type="catalytic activity">
    <reaction evidence="3">
        <text>3-(methylsulfanyl)propanoate + ATP + CoA = 3-(methylsulfanyl)propanoyl-CoA + AMP + diphosphate</text>
        <dbReference type="Rhea" id="RHEA:43052"/>
        <dbReference type="ChEBI" id="CHEBI:30616"/>
        <dbReference type="ChEBI" id="CHEBI:33019"/>
        <dbReference type="ChEBI" id="CHEBI:49016"/>
        <dbReference type="ChEBI" id="CHEBI:57287"/>
        <dbReference type="ChEBI" id="CHEBI:82815"/>
        <dbReference type="ChEBI" id="CHEBI:456215"/>
        <dbReference type="EC" id="6.2.1.44"/>
    </reaction>
    <physiologicalReaction direction="left-to-right" evidence="3">
        <dbReference type="Rhea" id="RHEA:43053"/>
    </physiologicalReaction>
</comment>
<comment type="caution">
    <text evidence="8">The sequence shown here is derived from an EMBL/GenBank/DDBJ whole genome shotgun (WGS) entry which is preliminary data.</text>
</comment>
<proteinExistence type="inferred from homology"/>
<dbReference type="FunFam" id="3.30.300.30:FF:000008">
    <property type="entry name" value="2,3-dihydroxybenzoate-AMP ligase"/>
    <property type="match status" value="1"/>
</dbReference>
<evidence type="ECO:0000259" key="7">
    <source>
        <dbReference type="Pfam" id="PF13193"/>
    </source>
</evidence>
<feature type="domain" description="AMP-dependent synthetase/ligase" evidence="6">
    <location>
        <begin position="32"/>
        <end position="398"/>
    </location>
</feature>
<keyword evidence="2 8" id="KW-0436">Ligase</keyword>
<keyword evidence="9" id="KW-1185">Reference proteome</keyword>
<gene>
    <name evidence="8" type="ORF">CVM73_31985</name>
</gene>
<dbReference type="GO" id="GO:0006631">
    <property type="term" value="P:fatty acid metabolic process"/>
    <property type="evidence" value="ECO:0007669"/>
    <property type="project" value="TreeGrafter"/>
</dbReference>
<dbReference type="Proteomes" id="UP000231194">
    <property type="component" value="Unassembled WGS sequence"/>
</dbReference>
<dbReference type="PANTHER" id="PTHR43201">
    <property type="entry name" value="ACYL-COA SYNTHETASE"/>
    <property type="match status" value="1"/>
</dbReference>
<feature type="domain" description="AMP-binding enzyme C-terminal" evidence="7">
    <location>
        <begin position="449"/>
        <end position="524"/>
    </location>
</feature>
<dbReference type="EC" id="6.2.1.44" evidence="4"/>
<dbReference type="InterPro" id="IPR045851">
    <property type="entry name" value="AMP-bd_C_sf"/>
</dbReference>
<dbReference type="Gene3D" id="3.40.50.12780">
    <property type="entry name" value="N-terminal domain of ligase-like"/>
    <property type="match status" value="1"/>
</dbReference>
<comment type="similarity">
    <text evidence="1">Belongs to the ATP-dependent AMP-binding enzyme family.</text>
</comment>
<evidence type="ECO:0000259" key="6">
    <source>
        <dbReference type="Pfam" id="PF00501"/>
    </source>
</evidence>
<evidence type="ECO:0000256" key="5">
    <source>
        <dbReference type="ARBA" id="ARBA00067668"/>
    </source>
</evidence>
<accession>A0A2M8R094</accession>
<dbReference type="SUPFAM" id="SSF56801">
    <property type="entry name" value="Acetyl-CoA synthetase-like"/>
    <property type="match status" value="1"/>
</dbReference>
<dbReference type="InterPro" id="IPR025110">
    <property type="entry name" value="AMP-bd_C"/>
</dbReference>
<organism evidence="8 9">
    <name type="scientific">Bradyrhizobium forestalis</name>
    <dbReference type="NCBI Taxonomy" id="1419263"/>
    <lineage>
        <taxon>Bacteria</taxon>
        <taxon>Pseudomonadati</taxon>
        <taxon>Pseudomonadota</taxon>
        <taxon>Alphaproteobacteria</taxon>
        <taxon>Hyphomicrobiales</taxon>
        <taxon>Nitrobacteraceae</taxon>
        <taxon>Bradyrhizobium</taxon>
    </lineage>
</organism>
<reference evidence="8 9" key="1">
    <citation type="submission" date="2017-11" db="EMBL/GenBank/DDBJ databases">
        <title>Bradyrhizobium forestalis sp. nov., an efficient nitrogen-fixing bacterium isolated from nodules of forest legume species in the Amazon.</title>
        <authorList>
            <person name="Costa E.M."/>
            <person name="Guimaraes A."/>
            <person name="Carvalho T.S."/>
            <person name="Rodrigues T.L."/>
            <person name="Ribeiro P.R.A."/>
            <person name="Lebbe L."/>
            <person name="Willems A."/>
            <person name="Moreira F.M.S."/>
        </authorList>
    </citation>
    <scope>NUCLEOTIDE SEQUENCE [LARGE SCALE GENOMIC DNA]</scope>
    <source>
        <strain evidence="8 9">INPA54B</strain>
    </source>
</reference>
<evidence type="ECO:0000256" key="3">
    <source>
        <dbReference type="ARBA" id="ARBA00051915"/>
    </source>
</evidence>
<dbReference type="PANTHER" id="PTHR43201:SF5">
    <property type="entry name" value="MEDIUM-CHAIN ACYL-COA LIGASE ACSF2, MITOCHONDRIAL"/>
    <property type="match status" value="1"/>
</dbReference>
<dbReference type="PROSITE" id="PS00455">
    <property type="entry name" value="AMP_BINDING"/>
    <property type="match status" value="1"/>
</dbReference>
<evidence type="ECO:0000256" key="4">
    <source>
        <dbReference type="ARBA" id="ARBA00066616"/>
    </source>
</evidence>
<dbReference type="OrthoDB" id="9803968at2"/>
<dbReference type="InterPro" id="IPR000873">
    <property type="entry name" value="AMP-dep_synth/lig_dom"/>
</dbReference>
<evidence type="ECO:0000256" key="1">
    <source>
        <dbReference type="ARBA" id="ARBA00006432"/>
    </source>
</evidence>
<dbReference type="AlphaFoldDB" id="A0A2M8R094"/>
<sequence length="543" mass="58718">MDMGTTKPSQSYWPADTTRAIMNVSIGRALATAAAEVPDRIALIEVVPASVPSPVGAAQANRRWTYAQLQEDASRCASWLLGKFKTGDRICVWAPNVPEWMVLQYGAALAGVILVTANPAFKPSELEFVLRQSRASALFHLSSFRGVDTGAIARDMEKIGLECYSFEGWLQAIRSTPATALPEIDPGHAAQIQYTSGTTGRPKGALLHHRGLVTNASHVAARAGLEDSILLSPMPLFHTAGSVMSVLGCVTSRATLVLPLFFDPPTVLQAIEATRAEIMFGVPTMLLALIDAMKAVPRDLSSLRLALSGGAPVSPEIHRRVKQALGLPVVTVYGQTELSPIVAQTSIDDPEAELVHTVGKPLWNVELRIVDPIDLRVLPIGYEGEIQARGYQTMIGYFEAPEDTRQAITADGWLRTGDLGKLDERGYLRVTGRLKDMIIRGGENIYPVEIEACLLRHPDVADAAVFGAPDERWGEVVAAAVRLSPNASLSADQLTEHCRAAMAHHKTPTLWFVCTEFPLTASGKVQKFRLREALASGQLDVLA</sequence>
<evidence type="ECO:0000256" key="2">
    <source>
        <dbReference type="ARBA" id="ARBA00022598"/>
    </source>
</evidence>
<evidence type="ECO:0000313" key="9">
    <source>
        <dbReference type="Proteomes" id="UP000231194"/>
    </source>
</evidence>
<protein>
    <recommendedName>
        <fullName evidence="5">3-methylmercaptopropionyl-CoA ligase</fullName>
        <ecNumber evidence="4">6.2.1.44</ecNumber>
    </recommendedName>
</protein>
<dbReference type="GO" id="GO:0031956">
    <property type="term" value="F:medium-chain fatty acid-CoA ligase activity"/>
    <property type="evidence" value="ECO:0007669"/>
    <property type="project" value="TreeGrafter"/>
</dbReference>
<name>A0A2M8R094_9BRAD</name>
<dbReference type="Pfam" id="PF00501">
    <property type="entry name" value="AMP-binding"/>
    <property type="match status" value="1"/>
</dbReference>
<dbReference type="InterPro" id="IPR042099">
    <property type="entry name" value="ANL_N_sf"/>
</dbReference>
<dbReference type="EMBL" id="PGVG01000040">
    <property type="protein sequence ID" value="PJG51239.1"/>
    <property type="molecule type" value="Genomic_DNA"/>
</dbReference>
<dbReference type="InterPro" id="IPR020845">
    <property type="entry name" value="AMP-binding_CS"/>
</dbReference>